<dbReference type="RefSeq" id="WP_207334471.1">
    <property type="nucleotide sequence ID" value="NZ_JAFMYU010000003.1"/>
</dbReference>
<keyword evidence="4" id="KW-1185">Reference proteome</keyword>
<dbReference type="EMBL" id="JAFMYU010000003">
    <property type="protein sequence ID" value="MBO0930513.1"/>
    <property type="molecule type" value="Genomic_DNA"/>
</dbReference>
<organism evidence="3 4">
    <name type="scientific">Fibrella aquatilis</name>
    <dbReference type="NCBI Taxonomy" id="2817059"/>
    <lineage>
        <taxon>Bacteria</taxon>
        <taxon>Pseudomonadati</taxon>
        <taxon>Bacteroidota</taxon>
        <taxon>Cytophagia</taxon>
        <taxon>Cytophagales</taxon>
        <taxon>Spirosomataceae</taxon>
        <taxon>Fibrella</taxon>
    </lineage>
</organism>
<dbReference type="Pfam" id="PF18451">
    <property type="entry name" value="CdiA_C"/>
    <property type="match status" value="1"/>
</dbReference>
<dbReference type="Gene3D" id="3.40.1350.120">
    <property type="match status" value="1"/>
</dbReference>
<evidence type="ECO:0000256" key="1">
    <source>
        <dbReference type="SAM" id="MobiDB-lite"/>
    </source>
</evidence>
<evidence type="ECO:0000259" key="2">
    <source>
        <dbReference type="Pfam" id="PF18451"/>
    </source>
</evidence>
<sequence>MLQAWRRRMGGGSQLVPVPVAGDLPRPGRPNPASGHPGKALPGPKPRNLPSTGTGGTGSSRTQPSGKPDTDAKPRGPRARDKTTPKDDASTRRSAEGEDRTAEVMAEHGYDVEQVPPSKEKGVKKADYIIEGKPIDCITPAETTSPRSIWNRVEEKVVVNEQTKRVVLNLEDWKGDVNALKKQFADWPMEGLEEVIIITKDGSVQHIFP</sequence>
<dbReference type="InterPro" id="IPR040559">
    <property type="entry name" value="CdiA_C"/>
</dbReference>
<dbReference type="InterPro" id="IPR033806">
    <property type="entry name" value="CDI_toxin_Bp1026b-like"/>
</dbReference>
<proteinExistence type="predicted"/>
<evidence type="ECO:0000313" key="4">
    <source>
        <dbReference type="Proteomes" id="UP000664795"/>
    </source>
</evidence>
<evidence type="ECO:0000313" key="3">
    <source>
        <dbReference type="EMBL" id="MBO0930513.1"/>
    </source>
</evidence>
<comment type="caution">
    <text evidence="3">The sequence shown here is derived from an EMBL/GenBank/DDBJ whole genome shotgun (WGS) entry which is preliminary data.</text>
</comment>
<dbReference type="AlphaFoldDB" id="A0A939G656"/>
<feature type="compositionally biased region" description="Basic and acidic residues" evidence="1">
    <location>
        <begin position="68"/>
        <end position="102"/>
    </location>
</feature>
<name>A0A939G656_9BACT</name>
<dbReference type="GO" id="GO:0004549">
    <property type="term" value="F:tRNA-specific ribonuclease activity"/>
    <property type="evidence" value="ECO:0007669"/>
    <property type="project" value="InterPro"/>
</dbReference>
<feature type="domain" description="tRNA nuclease CdiA C-terminal" evidence="2">
    <location>
        <begin position="124"/>
        <end position="204"/>
    </location>
</feature>
<protein>
    <recommendedName>
        <fullName evidence="2">tRNA nuclease CdiA C-terminal domain-containing protein</fullName>
    </recommendedName>
</protein>
<dbReference type="Proteomes" id="UP000664795">
    <property type="component" value="Unassembled WGS sequence"/>
</dbReference>
<feature type="region of interest" description="Disordered" evidence="1">
    <location>
        <begin position="1"/>
        <end position="102"/>
    </location>
</feature>
<dbReference type="CDD" id="cd13442">
    <property type="entry name" value="CDI_toxin_Bp1026b-like"/>
    <property type="match status" value="1"/>
</dbReference>
<gene>
    <name evidence="3" type="ORF">J2I48_05880</name>
</gene>
<reference evidence="3 4" key="1">
    <citation type="submission" date="2021-03" db="EMBL/GenBank/DDBJ databases">
        <title>Fibrella sp. HMF5036 genome sequencing and assembly.</title>
        <authorList>
            <person name="Kang H."/>
            <person name="Kim H."/>
            <person name="Bae S."/>
            <person name="Joh K."/>
        </authorList>
    </citation>
    <scope>NUCLEOTIDE SEQUENCE [LARGE SCALE GENOMIC DNA]</scope>
    <source>
        <strain evidence="3 4">HMF5036</strain>
    </source>
</reference>
<accession>A0A939G656</accession>